<dbReference type="SUPFAM" id="SSF103088">
    <property type="entry name" value="OmpA-like"/>
    <property type="match status" value="1"/>
</dbReference>
<evidence type="ECO:0000256" key="5">
    <source>
        <dbReference type="PROSITE-ProRule" id="PRU00473"/>
    </source>
</evidence>
<dbReference type="Gene3D" id="2.120.10.30">
    <property type="entry name" value="TolB, C-terminal domain"/>
    <property type="match status" value="1"/>
</dbReference>
<feature type="repeat" description="TPR" evidence="4">
    <location>
        <begin position="58"/>
        <end position="91"/>
    </location>
</feature>
<dbReference type="PRINTS" id="PR01021">
    <property type="entry name" value="OMPADOMAIN"/>
</dbReference>
<dbReference type="InterPro" id="IPR036737">
    <property type="entry name" value="OmpA-like_sf"/>
</dbReference>
<evidence type="ECO:0000256" key="1">
    <source>
        <dbReference type="ARBA" id="ARBA00004442"/>
    </source>
</evidence>
<feature type="signal peptide" evidence="6">
    <location>
        <begin position="1"/>
        <end position="25"/>
    </location>
</feature>
<dbReference type="InterPro" id="IPR011990">
    <property type="entry name" value="TPR-like_helical_dom_sf"/>
</dbReference>
<dbReference type="Pfam" id="PF00691">
    <property type="entry name" value="OmpA"/>
    <property type="match status" value="1"/>
</dbReference>
<evidence type="ECO:0000256" key="6">
    <source>
        <dbReference type="SAM" id="SignalP"/>
    </source>
</evidence>
<keyword evidence="8" id="KW-0282">Flagellum</keyword>
<gene>
    <name evidence="8" type="ORF">B0A62_18315</name>
</gene>
<feature type="chain" id="PRO_5047112213" evidence="6">
    <location>
        <begin position="26"/>
        <end position="656"/>
    </location>
</feature>
<dbReference type="SUPFAM" id="SSF49464">
    <property type="entry name" value="Carboxypeptidase regulatory domain-like"/>
    <property type="match status" value="1"/>
</dbReference>
<dbReference type="InterPro" id="IPR011042">
    <property type="entry name" value="6-blade_b-propeller_TolB-like"/>
</dbReference>
<evidence type="ECO:0000259" key="7">
    <source>
        <dbReference type="PROSITE" id="PS51123"/>
    </source>
</evidence>
<dbReference type="PROSITE" id="PS50005">
    <property type="entry name" value="TPR"/>
    <property type="match status" value="1"/>
</dbReference>
<feature type="domain" description="OmpA-like" evidence="7">
    <location>
        <begin position="534"/>
        <end position="656"/>
    </location>
</feature>
<dbReference type="SUPFAM" id="SSF48452">
    <property type="entry name" value="TPR-like"/>
    <property type="match status" value="1"/>
</dbReference>
<protein>
    <submittedName>
        <fullName evidence="8">Flagellar motor protein MotB</fullName>
    </submittedName>
</protein>
<dbReference type="Gene3D" id="1.25.40.10">
    <property type="entry name" value="Tetratricopeptide repeat domain"/>
    <property type="match status" value="1"/>
</dbReference>
<name>A0ABX4CE12_FLAHY</name>
<keyword evidence="2 5" id="KW-0472">Membrane</keyword>
<evidence type="ECO:0000256" key="4">
    <source>
        <dbReference type="PROSITE-ProRule" id="PRU00339"/>
    </source>
</evidence>
<dbReference type="InterPro" id="IPR019734">
    <property type="entry name" value="TPR_rpt"/>
</dbReference>
<comment type="subcellular location">
    <subcellularLocation>
        <location evidence="1">Cell outer membrane</location>
    </subcellularLocation>
</comment>
<accession>A0ABX4CE12</accession>
<dbReference type="InterPro" id="IPR011659">
    <property type="entry name" value="WD40"/>
</dbReference>
<dbReference type="Pfam" id="PF13620">
    <property type="entry name" value="CarboxypepD_reg"/>
    <property type="match status" value="1"/>
</dbReference>
<proteinExistence type="predicted"/>
<keyword evidence="8" id="KW-0966">Cell projection</keyword>
<dbReference type="PANTHER" id="PTHR30329">
    <property type="entry name" value="STATOR ELEMENT OF FLAGELLAR MOTOR COMPLEX"/>
    <property type="match status" value="1"/>
</dbReference>
<dbReference type="Proteomes" id="UP000198424">
    <property type="component" value="Unassembled WGS sequence"/>
</dbReference>
<dbReference type="EMBL" id="MUGY01000025">
    <property type="protein sequence ID" value="OXA91624.1"/>
    <property type="molecule type" value="Genomic_DNA"/>
</dbReference>
<sequence>MKNNYIATTVTVLLTLITLNGSAQSASQNKAGKDYSQYAYIDAIATYEKVAEKGYKDQEMFQRLGNAYYFNGELTKAAKWYEALFENSPEQAPEYYYRYAQTLKATGDYAKADKTLETFNKKNAADKRGQLFENNKNYLEQIKANSGRYEIADAGINSTQTDYGSAYYDNKLVFASARDTGGVVRKTFKWTNKSFTNLYTAEVKADGTLGTPERFQKNINSKFNESTPVFTKDGKTMYFTRNNYLEGKRGKDNQKITLLKLYKAEQINGKWTNVSELPFNSDQYSTAHPALSTDEKKLYFASDMPGTLGQSDLYSVTINSDKSFGKPENLGKTINTEGRETFPFISAENELYFASDGRPGLGGLDVYVTKINNDNNNNKNNENSFTEVQNVGAPINSKQDDFAFIIDNQTQNGYFSSNREGGNGNDDIYKLTQIRKLLCEQTLKGNITDKETNAALENVKVTLLDDQFKTINEVTTAADGAYSFKVDCNKTYHIRVAKQDYETIEVPVIIKEQPGETKQPIALEKRIKPITVGTDLAKTLNIPIIYFDLDKSIIRKDAAFELEKILAVMQQYPKMKIDIRSHTDSRQTAKYNLALSDRRAKSTQQWLIKNGIKANRLTAKGYGESKLVNHCSDGVPCSEIEHQLNRRSEFIIISME</sequence>
<evidence type="ECO:0000313" key="9">
    <source>
        <dbReference type="Proteomes" id="UP000198424"/>
    </source>
</evidence>
<evidence type="ECO:0000256" key="2">
    <source>
        <dbReference type="ARBA" id="ARBA00023136"/>
    </source>
</evidence>
<dbReference type="SUPFAM" id="SSF82171">
    <property type="entry name" value="DPP6 N-terminal domain-like"/>
    <property type="match status" value="1"/>
</dbReference>
<keyword evidence="9" id="KW-1185">Reference proteome</keyword>
<dbReference type="Gene3D" id="3.30.1330.60">
    <property type="entry name" value="OmpA-like domain"/>
    <property type="match status" value="1"/>
</dbReference>
<keyword evidence="8" id="KW-0969">Cilium</keyword>
<dbReference type="Pfam" id="PF07676">
    <property type="entry name" value="PD40"/>
    <property type="match status" value="2"/>
</dbReference>
<comment type="caution">
    <text evidence="8">The sequence shown here is derived from an EMBL/GenBank/DDBJ whole genome shotgun (WGS) entry which is preliminary data.</text>
</comment>
<dbReference type="PANTHER" id="PTHR30329:SF21">
    <property type="entry name" value="LIPOPROTEIN YIAD-RELATED"/>
    <property type="match status" value="1"/>
</dbReference>
<keyword evidence="6" id="KW-0732">Signal</keyword>
<dbReference type="InterPro" id="IPR050330">
    <property type="entry name" value="Bact_OuterMem_StrucFunc"/>
</dbReference>
<reference evidence="8 9" key="1">
    <citation type="submission" date="2016-11" db="EMBL/GenBank/DDBJ databases">
        <title>Whole genomes of Flavobacteriaceae.</title>
        <authorList>
            <person name="Stine C."/>
            <person name="Li C."/>
            <person name="Tadesse D."/>
        </authorList>
    </citation>
    <scope>NUCLEOTIDE SEQUENCE [LARGE SCALE GENOMIC DNA]</scope>
    <source>
        <strain evidence="8 9">ATCC 29551</strain>
    </source>
</reference>
<keyword evidence="4" id="KW-0802">TPR repeat</keyword>
<dbReference type="InterPro" id="IPR006664">
    <property type="entry name" value="OMP_bac"/>
</dbReference>
<dbReference type="RefSeq" id="WP_089052192.1">
    <property type="nucleotide sequence ID" value="NZ_MUGY01000025.1"/>
</dbReference>
<dbReference type="Gene3D" id="2.60.40.1120">
    <property type="entry name" value="Carboxypeptidase-like, regulatory domain"/>
    <property type="match status" value="1"/>
</dbReference>
<dbReference type="InterPro" id="IPR006665">
    <property type="entry name" value="OmpA-like"/>
</dbReference>
<evidence type="ECO:0000256" key="3">
    <source>
        <dbReference type="ARBA" id="ARBA00023237"/>
    </source>
</evidence>
<dbReference type="InterPro" id="IPR008969">
    <property type="entry name" value="CarboxyPept-like_regulatory"/>
</dbReference>
<dbReference type="PROSITE" id="PS51123">
    <property type="entry name" value="OMPA_2"/>
    <property type="match status" value="1"/>
</dbReference>
<evidence type="ECO:0000313" key="8">
    <source>
        <dbReference type="EMBL" id="OXA91624.1"/>
    </source>
</evidence>
<organism evidence="8 9">
    <name type="scientific">Flavobacterium hydatis</name>
    <name type="common">Cytophaga aquatilis</name>
    <dbReference type="NCBI Taxonomy" id="991"/>
    <lineage>
        <taxon>Bacteria</taxon>
        <taxon>Pseudomonadati</taxon>
        <taxon>Bacteroidota</taxon>
        <taxon>Flavobacteriia</taxon>
        <taxon>Flavobacteriales</taxon>
        <taxon>Flavobacteriaceae</taxon>
        <taxon>Flavobacterium</taxon>
    </lineage>
</organism>
<keyword evidence="3" id="KW-0998">Cell outer membrane</keyword>
<dbReference type="CDD" id="cd07185">
    <property type="entry name" value="OmpA_C-like"/>
    <property type="match status" value="1"/>
</dbReference>